<dbReference type="Proteomes" id="UP000283458">
    <property type="component" value="Unassembled WGS sequence"/>
</dbReference>
<evidence type="ECO:0000259" key="5">
    <source>
        <dbReference type="PROSITE" id="PS01124"/>
    </source>
</evidence>
<dbReference type="SUPFAM" id="SSF51215">
    <property type="entry name" value="Regulatory protein AraC"/>
    <property type="match status" value="1"/>
</dbReference>
<gene>
    <name evidence="6" type="ORF">D3877_19090</name>
</gene>
<protein>
    <submittedName>
        <fullName evidence="6">AraC family transcriptional regulator</fullName>
    </submittedName>
</protein>
<dbReference type="RefSeq" id="WP_119832246.1">
    <property type="nucleotide sequence ID" value="NZ_QYUL01000002.1"/>
</dbReference>
<dbReference type="SUPFAM" id="SSF46689">
    <property type="entry name" value="Homeodomain-like"/>
    <property type="match status" value="2"/>
</dbReference>
<accession>A0A418VYI0</accession>
<dbReference type="InterPro" id="IPR009057">
    <property type="entry name" value="Homeodomain-like_sf"/>
</dbReference>
<feature type="domain" description="HTH araC/xylS-type" evidence="5">
    <location>
        <begin position="176"/>
        <end position="273"/>
    </location>
</feature>
<dbReference type="PANTHER" id="PTHR46796">
    <property type="entry name" value="HTH-TYPE TRANSCRIPTIONAL ACTIVATOR RHAS-RELATED"/>
    <property type="match status" value="1"/>
</dbReference>
<dbReference type="Gene3D" id="1.10.10.60">
    <property type="entry name" value="Homeodomain-like"/>
    <property type="match status" value="2"/>
</dbReference>
<dbReference type="InterPro" id="IPR018060">
    <property type="entry name" value="HTH_AraC"/>
</dbReference>
<keyword evidence="1" id="KW-0805">Transcription regulation</keyword>
<keyword evidence="7" id="KW-1185">Reference proteome</keyword>
<evidence type="ECO:0000313" key="7">
    <source>
        <dbReference type="Proteomes" id="UP000283458"/>
    </source>
</evidence>
<dbReference type="AlphaFoldDB" id="A0A418VYI0"/>
<dbReference type="EMBL" id="QYUL01000002">
    <property type="protein sequence ID" value="RJF82164.1"/>
    <property type="molecule type" value="Genomic_DNA"/>
</dbReference>
<name>A0A418VYI0_9PROT</name>
<reference evidence="6 7" key="1">
    <citation type="submission" date="2018-09" db="EMBL/GenBank/DDBJ databases">
        <authorList>
            <person name="Zhu H."/>
        </authorList>
    </citation>
    <scope>NUCLEOTIDE SEQUENCE [LARGE SCALE GENOMIC DNA]</scope>
    <source>
        <strain evidence="6 7">K2W22B-5</strain>
    </source>
</reference>
<evidence type="ECO:0000256" key="3">
    <source>
        <dbReference type="ARBA" id="ARBA00023159"/>
    </source>
</evidence>
<dbReference type="InterPro" id="IPR037923">
    <property type="entry name" value="HTH-like"/>
</dbReference>
<evidence type="ECO:0000256" key="4">
    <source>
        <dbReference type="ARBA" id="ARBA00023163"/>
    </source>
</evidence>
<evidence type="ECO:0000256" key="1">
    <source>
        <dbReference type="ARBA" id="ARBA00023015"/>
    </source>
</evidence>
<dbReference type="PROSITE" id="PS01124">
    <property type="entry name" value="HTH_ARAC_FAMILY_2"/>
    <property type="match status" value="1"/>
</dbReference>
<dbReference type="SMART" id="SM00342">
    <property type="entry name" value="HTH_ARAC"/>
    <property type="match status" value="1"/>
</dbReference>
<keyword evidence="2" id="KW-0238">DNA-binding</keyword>
<dbReference type="GO" id="GO:0043565">
    <property type="term" value="F:sequence-specific DNA binding"/>
    <property type="evidence" value="ECO:0007669"/>
    <property type="project" value="InterPro"/>
</dbReference>
<evidence type="ECO:0000313" key="6">
    <source>
        <dbReference type="EMBL" id="RJF82164.1"/>
    </source>
</evidence>
<keyword evidence="3" id="KW-0010">Activator</keyword>
<dbReference type="Pfam" id="PF12833">
    <property type="entry name" value="HTH_18"/>
    <property type="match status" value="1"/>
</dbReference>
<dbReference type="InterPro" id="IPR003313">
    <property type="entry name" value="AraC-bd"/>
</dbReference>
<proteinExistence type="predicted"/>
<dbReference type="PANTHER" id="PTHR46796:SF2">
    <property type="entry name" value="TRANSCRIPTIONAL REGULATORY PROTEIN"/>
    <property type="match status" value="1"/>
</dbReference>
<dbReference type="InterPro" id="IPR018062">
    <property type="entry name" value="HTH_AraC-typ_CS"/>
</dbReference>
<dbReference type="Pfam" id="PF02311">
    <property type="entry name" value="AraC_binding"/>
    <property type="match status" value="1"/>
</dbReference>
<organism evidence="6 7">
    <name type="scientific">Azospirillum cavernae</name>
    <dbReference type="NCBI Taxonomy" id="2320860"/>
    <lineage>
        <taxon>Bacteria</taxon>
        <taxon>Pseudomonadati</taxon>
        <taxon>Pseudomonadota</taxon>
        <taxon>Alphaproteobacteria</taxon>
        <taxon>Rhodospirillales</taxon>
        <taxon>Azospirillaceae</taxon>
        <taxon>Azospirillum</taxon>
    </lineage>
</organism>
<evidence type="ECO:0000256" key="2">
    <source>
        <dbReference type="ARBA" id="ARBA00023125"/>
    </source>
</evidence>
<keyword evidence="4" id="KW-0804">Transcription</keyword>
<sequence length="276" mass="30693">MARSDERNRVRYWQDRRVPGLRLLHADFKRHDYTPHFHEALVVAVTEIGGAEFHSRGVTGEAKNQALLVFNPVEPHSGRMGRSERWRYRSFYLRQPAIDAVTALVGGPGTPYFTNNLVPDADLVASFLRLHRALETDGDPLLAQELLTISFGGLIARHGGNRPRLSVVGRDRAAIAQAVALIHDEHANRLTLEDLGRASGLTAFQMIRLFKRATGLTPHGYLTQTRLVAAALRLEQGTSLADAALAVGFYDQSAFTRHFKRAYGITPLCYARAMRG</sequence>
<comment type="caution">
    <text evidence="6">The sequence shown here is derived from an EMBL/GenBank/DDBJ whole genome shotgun (WGS) entry which is preliminary data.</text>
</comment>
<dbReference type="PROSITE" id="PS00041">
    <property type="entry name" value="HTH_ARAC_FAMILY_1"/>
    <property type="match status" value="1"/>
</dbReference>
<dbReference type="InterPro" id="IPR050204">
    <property type="entry name" value="AraC_XylS_family_regulators"/>
</dbReference>
<dbReference type="GO" id="GO:0003700">
    <property type="term" value="F:DNA-binding transcription factor activity"/>
    <property type="evidence" value="ECO:0007669"/>
    <property type="project" value="InterPro"/>
</dbReference>
<dbReference type="OrthoDB" id="9809338at2"/>